<name>A0A0C2BZD1_9BILA</name>
<dbReference type="EMBL" id="KN754092">
    <property type="protein sequence ID" value="KIH49303.1"/>
    <property type="molecule type" value="Genomic_DNA"/>
</dbReference>
<reference evidence="1 2" key="1">
    <citation type="submission" date="2013-12" db="EMBL/GenBank/DDBJ databases">
        <title>Draft genome of the parsitic nematode Ancylostoma duodenale.</title>
        <authorList>
            <person name="Mitreva M."/>
        </authorList>
    </citation>
    <scope>NUCLEOTIDE SEQUENCE [LARGE SCALE GENOMIC DNA]</scope>
    <source>
        <strain evidence="1 2">Zhejiang</strain>
    </source>
</reference>
<gene>
    <name evidence="1" type="ORF">ANCDUO_20623</name>
</gene>
<proteinExistence type="predicted"/>
<dbReference type="Proteomes" id="UP000054047">
    <property type="component" value="Unassembled WGS sequence"/>
</dbReference>
<evidence type="ECO:0000313" key="1">
    <source>
        <dbReference type="EMBL" id="KIH49303.1"/>
    </source>
</evidence>
<protein>
    <submittedName>
        <fullName evidence="1">Uncharacterized protein</fullName>
    </submittedName>
</protein>
<organism evidence="1 2">
    <name type="scientific">Ancylostoma duodenale</name>
    <dbReference type="NCBI Taxonomy" id="51022"/>
    <lineage>
        <taxon>Eukaryota</taxon>
        <taxon>Metazoa</taxon>
        <taxon>Ecdysozoa</taxon>
        <taxon>Nematoda</taxon>
        <taxon>Chromadorea</taxon>
        <taxon>Rhabditida</taxon>
        <taxon>Rhabditina</taxon>
        <taxon>Rhabditomorpha</taxon>
        <taxon>Strongyloidea</taxon>
        <taxon>Ancylostomatidae</taxon>
        <taxon>Ancylostomatinae</taxon>
        <taxon>Ancylostoma</taxon>
    </lineage>
</organism>
<sequence length="69" mass="8362">MLSMFLHRTTLAFERDKWKDCWRPLDIPEDQRRGVKVIKMNPNTNRLSMREAVDRKINEYQSPVITRTK</sequence>
<keyword evidence="2" id="KW-1185">Reference proteome</keyword>
<accession>A0A0C2BZD1</accession>
<evidence type="ECO:0000313" key="2">
    <source>
        <dbReference type="Proteomes" id="UP000054047"/>
    </source>
</evidence>
<dbReference type="AlphaFoldDB" id="A0A0C2BZD1"/>